<feature type="transmembrane region" description="Helical" evidence="2">
    <location>
        <begin position="84"/>
        <end position="103"/>
    </location>
</feature>
<evidence type="ECO:0000256" key="2">
    <source>
        <dbReference type="SAM" id="Phobius"/>
    </source>
</evidence>
<dbReference type="Proteomes" id="UP000598146">
    <property type="component" value="Unassembled WGS sequence"/>
</dbReference>
<keyword evidence="2" id="KW-0812">Transmembrane</keyword>
<sequence length="187" mass="19671">MRIPTFSRQSTADNSDDHTTTVPPVAPRRDDTRTTTTIPAARTETERAATVSADRPDTDRPVTDRPAAGRAVVDTPTATPKPRASFLATLGLILGVAGALLVLSGPMLGYGIGVAAVGLILSLAGLNATRKRHVAGKTDALIGLFLSIGAVVVGVLALTGQLSWLGTDMQPVTDLRNWLDTQFETRF</sequence>
<name>A0A931CBH1_9ACTN</name>
<feature type="compositionally biased region" description="Basic and acidic residues" evidence="1">
    <location>
        <begin position="54"/>
        <end position="63"/>
    </location>
</feature>
<protein>
    <recommendedName>
        <fullName evidence="5">Thrombospondin</fullName>
    </recommendedName>
</protein>
<feature type="transmembrane region" description="Helical" evidence="2">
    <location>
        <begin position="109"/>
        <end position="128"/>
    </location>
</feature>
<evidence type="ECO:0000313" key="4">
    <source>
        <dbReference type="Proteomes" id="UP000598146"/>
    </source>
</evidence>
<gene>
    <name evidence="3" type="ORF">I4J89_10200</name>
</gene>
<reference evidence="3" key="1">
    <citation type="submission" date="2020-11" db="EMBL/GenBank/DDBJ databases">
        <title>Isolation and identification of active actinomycetes.</title>
        <authorList>
            <person name="Sun X."/>
        </authorList>
    </citation>
    <scope>NUCLEOTIDE SEQUENCE</scope>
    <source>
        <strain evidence="3">NEAU-A11</strain>
    </source>
</reference>
<organism evidence="3 4">
    <name type="scientific">Actinoplanes aureus</name>
    <dbReference type="NCBI Taxonomy" id="2792083"/>
    <lineage>
        <taxon>Bacteria</taxon>
        <taxon>Bacillati</taxon>
        <taxon>Actinomycetota</taxon>
        <taxon>Actinomycetes</taxon>
        <taxon>Micromonosporales</taxon>
        <taxon>Micromonosporaceae</taxon>
        <taxon>Actinoplanes</taxon>
    </lineage>
</organism>
<evidence type="ECO:0000256" key="1">
    <source>
        <dbReference type="SAM" id="MobiDB-lite"/>
    </source>
</evidence>
<comment type="caution">
    <text evidence="3">The sequence shown here is derived from an EMBL/GenBank/DDBJ whole genome shotgun (WGS) entry which is preliminary data.</text>
</comment>
<keyword evidence="4" id="KW-1185">Reference proteome</keyword>
<keyword evidence="2" id="KW-0472">Membrane</keyword>
<keyword evidence="2" id="KW-1133">Transmembrane helix</keyword>
<feature type="region of interest" description="Disordered" evidence="1">
    <location>
        <begin position="1"/>
        <end position="78"/>
    </location>
</feature>
<feature type="compositionally biased region" description="Polar residues" evidence="1">
    <location>
        <begin position="1"/>
        <end position="13"/>
    </location>
</feature>
<evidence type="ECO:0000313" key="3">
    <source>
        <dbReference type="EMBL" id="MBG0561835.1"/>
    </source>
</evidence>
<accession>A0A931CBH1</accession>
<dbReference type="AlphaFoldDB" id="A0A931CBH1"/>
<dbReference type="EMBL" id="JADQTO010000004">
    <property type="protein sequence ID" value="MBG0561835.1"/>
    <property type="molecule type" value="Genomic_DNA"/>
</dbReference>
<evidence type="ECO:0008006" key="5">
    <source>
        <dbReference type="Google" id="ProtNLM"/>
    </source>
</evidence>
<dbReference type="RefSeq" id="WP_196413627.1">
    <property type="nucleotide sequence ID" value="NZ_JADQTO010000004.1"/>
</dbReference>
<proteinExistence type="predicted"/>
<feature type="transmembrane region" description="Helical" evidence="2">
    <location>
        <begin position="140"/>
        <end position="164"/>
    </location>
</feature>